<dbReference type="Proteomes" id="UP000289437">
    <property type="component" value="Unassembled WGS sequence"/>
</dbReference>
<evidence type="ECO:0000313" key="1">
    <source>
        <dbReference type="EMBL" id="RXH54837.1"/>
    </source>
</evidence>
<keyword evidence="2" id="KW-1185">Reference proteome</keyword>
<reference evidence="1 2" key="1">
    <citation type="submission" date="2018-11" db="EMBL/GenBank/DDBJ databases">
        <authorList>
            <person name="Mardanov A.V."/>
            <person name="Ravin N.V."/>
            <person name="Dedysh S.N."/>
        </authorList>
    </citation>
    <scope>NUCLEOTIDE SEQUENCE [LARGE SCALE GENOMIC DNA]</scope>
    <source>
        <strain evidence="1 2">AF10</strain>
    </source>
</reference>
<dbReference type="RefSeq" id="WP_128914563.1">
    <property type="nucleotide sequence ID" value="NZ_RDSM01000003.1"/>
</dbReference>
<proteinExistence type="predicted"/>
<reference evidence="2" key="2">
    <citation type="submission" date="2019-02" db="EMBL/GenBank/DDBJ databases">
        <title>Granulicella sibirica sp. nov., a psychrotolerant acidobacterium isolated from an organic soil layer in forested tundra, West Siberia.</title>
        <authorList>
            <person name="Oshkin I.Y."/>
            <person name="Kulichevskaya I.S."/>
            <person name="Rijpstra W.I.C."/>
            <person name="Sinninghe Damste J.S."/>
            <person name="Rakitin A.L."/>
            <person name="Ravin N.V."/>
            <person name="Dedysh S.N."/>
        </authorList>
    </citation>
    <scope>NUCLEOTIDE SEQUENCE [LARGE SCALE GENOMIC DNA]</scope>
    <source>
        <strain evidence="2">AF10</strain>
    </source>
</reference>
<dbReference type="EMBL" id="RDSM01000003">
    <property type="protein sequence ID" value="RXH54837.1"/>
    <property type="molecule type" value="Genomic_DNA"/>
</dbReference>
<protein>
    <submittedName>
        <fullName evidence="1">Uncharacterized protein</fullName>
    </submittedName>
</protein>
<organism evidence="1 2">
    <name type="scientific">Granulicella sibirica</name>
    <dbReference type="NCBI Taxonomy" id="2479048"/>
    <lineage>
        <taxon>Bacteria</taxon>
        <taxon>Pseudomonadati</taxon>
        <taxon>Acidobacteriota</taxon>
        <taxon>Terriglobia</taxon>
        <taxon>Terriglobales</taxon>
        <taxon>Acidobacteriaceae</taxon>
        <taxon>Granulicella</taxon>
    </lineage>
</organism>
<evidence type="ECO:0000313" key="2">
    <source>
        <dbReference type="Proteomes" id="UP000289437"/>
    </source>
</evidence>
<sequence length="196" mass="22279">MGPILKSLLIAALHVPLLTIQDAQSPPKASRLISIGETRFDFLYGVMLNSCMVVRTDGRFHLETRLQKLPNTFSTPHVYEATFDSFQMTRLQSLLGAQDLLNAPSFQLPRLPVTVPRFAVFQLERQKSDEMRTNGYVAWDERTGHETESPDASPPTLKQQWQQSRAALNPMESWFHEVQSLKWPEIKATDTGHCVD</sequence>
<dbReference type="OrthoDB" id="9855478at2"/>
<name>A0A4Q0SVL6_9BACT</name>
<gene>
    <name evidence="1" type="ORF">GRAN_3941</name>
</gene>
<comment type="caution">
    <text evidence="1">The sequence shown here is derived from an EMBL/GenBank/DDBJ whole genome shotgun (WGS) entry which is preliminary data.</text>
</comment>
<accession>A0A4Q0SVL6</accession>
<dbReference type="AlphaFoldDB" id="A0A4Q0SVL6"/>